<dbReference type="RefSeq" id="WP_214478979.1">
    <property type="nucleotide sequence ID" value="NZ_CP071709.1"/>
</dbReference>
<dbReference type="InterPro" id="IPR058409">
    <property type="entry name" value="DUF8096"/>
</dbReference>
<evidence type="ECO:0000313" key="3">
    <source>
        <dbReference type="Proteomes" id="UP000679247"/>
    </source>
</evidence>
<dbReference type="EMBL" id="CP071709">
    <property type="protein sequence ID" value="QVY63922.1"/>
    <property type="molecule type" value="Genomic_DNA"/>
</dbReference>
<organism evidence="2 3">
    <name type="scientific">Cytobacillus gottheilii</name>
    <dbReference type="NCBI Taxonomy" id="859144"/>
    <lineage>
        <taxon>Bacteria</taxon>
        <taxon>Bacillati</taxon>
        <taxon>Bacillota</taxon>
        <taxon>Bacilli</taxon>
        <taxon>Bacillales</taxon>
        <taxon>Bacillaceae</taxon>
        <taxon>Cytobacillus</taxon>
    </lineage>
</organism>
<gene>
    <name evidence="2" type="ORF">J1899_18550</name>
</gene>
<evidence type="ECO:0000313" key="2">
    <source>
        <dbReference type="EMBL" id="QVY63922.1"/>
    </source>
</evidence>
<feature type="domain" description="DUF8096" evidence="1">
    <location>
        <begin position="10"/>
        <end position="52"/>
    </location>
</feature>
<dbReference type="Proteomes" id="UP000679247">
    <property type="component" value="Chromosome"/>
</dbReference>
<evidence type="ECO:0000259" key="1">
    <source>
        <dbReference type="Pfam" id="PF26372"/>
    </source>
</evidence>
<protein>
    <recommendedName>
        <fullName evidence="1">DUF8096 domain-containing protein</fullName>
    </recommendedName>
</protein>
<accession>A0ABX8FIN6</accession>
<proteinExistence type="predicted"/>
<sequence length="54" mass="6174">MEKEIDLNVIYEYKDYPDKNSGRCDNCDSATFKSTVGGGKYIRECQNCGMKKNI</sequence>
<reference evidence="2 3" key="1">
    <citation type="submission" date="2021-03" db="EMBL/GenBank/DDBJ databases">
        <title>The first data on the complete genome of the tetrodotoxin-producing bacterium.</title>
        <authorList>
            <person name="Melnikova D.I."/>
            <person name="Nijland R."/>
            <person name="Magarlamov T.Y."/>
        </authorList>
    </citation>
    <scope>NUCLEOTIDE SEQUENCE [LARGE SCALE GENOMIC DNA]</scope>
    <source>
        <strain evidence="2 3">1839</strain>
    </source>
</reference>
<dbReference type="Pfam" id="PF26372">
    <property type="entry name" value="DUF8096"/>
    <property type="match status" value="1"/>
</dbReference>
<name>A0ABX8FIN6_9BACI</name>
<keyword evidence="3" id="KW-1185">Reference proteome</keyword>